<evidence type="ECO:0000256" key="2">
    <source>
        <dbReference type="ARBA" id="ARBA00022448"/>
    </source>
</evidence>
<dbReference type="PANTHER" id="PTHR30069:SF57">
    <property type="entry name" value="TONB-DEPENDENT RECEPTOR"/>
    <property type="match status" value="1"/>
</dbReference>
<accession>I4AQA6</accession>
<comment type="subcellular location">
    <subcellularLocation>
        <location evidence="1 8">Cell outer membrane</location>
        <topology evidence="1 8">Multi-pass membrane protein</topology>
    </subcellularLocation>
</comment>
<dbReference type="PANTHER" id="PTHR30069">
    <property type="entry name" value="TONB-DEPENDENT OUTER MEMBRANE RECEPTOR"/>
    <property type="match status" value="1"/>
</dbReference>
<dbReference type="InterPro" id="IPR012910">
    <property type="entry name" value="Plug_dom"/>
</dbReference>
<dbReference type="GO" id="GO:0009279">
    <property type="term" value="C:cell outer membrane"/>
    <property type="evidence" value="ECO:0007669"/>
    <property type="project" value="UniProtKB-SubCell"/>
</dbReference>
<keyword evidence="12" id="KW-0675">Receptor</keyword>
<feature type="domain" description="TonB-dependent receptor-like beta-barrel" evidence="10">
    <location>
        <begin position="275"/>
        <end position="702"/>
    </location>
</feature>
<dbReference type="InterPro" id="IPR000531">
    <property type="entry name" value="Beta-barrel_TonB"/>
</dbReference>
<gene>
    <name evidence="12" type="ordered locus">Fleli_3835</name>
</gene>
<dbReference type="AlphaFoldDB" id="I4AQA6"/>
<dbReference type="Gene3D" id="2.40.170.20">
    <property type="entry name" value="TonB-dependent receptor, beta-barrel domain"/>
    <property type="match status" value="1"/>
</dbReference>
<evidence type="ECO:0000259" key="11">
    <source>
        <dbReference type="Pfam" id="PF07715"/>
    </source>
</evidence>
<evidence type="ECO:0000256" key="8">
    <source>
        <dbReference type="PROSITE-ProRule" id="PRU01360"/>
    </source>
</evidence>
<dbReference type="HOGENOM" id="CLU_012669_1_0_10"/>
<keyword evidence="2 8" id="KW-0813">Transport</keyword>
<dbReference type="PROSITE" id="PS52016">
    <property type="entry name" value="TONB_DEPENDENT_REC_3"/>
    <property type="match status" value="1"/>
</dbReference>
<keyword evidence="5 9" id="KW-0798">TonB box</keyword>
<evidence type="ECO:0000256" key="4">
    <source>
        <dbReference type="ARBA" id="ARBA00022692"/>
    </source>
</evidence>
<reference evidence="13" key="1">
    <citation type="submission" date="2012-06" db="EMBL/GenBank/DDBJ databases">
        <title>The complete genome of Flexibacter litoralis DSM 6794.</title>
        <authorList>
            <person name="Lucas S."/>
            <person name="Copeland A."/>
            <person name="Lapidus A."/>
            <person name="Glavina del Rio T."/>
            <person name="Dalin E."/>
            <person name="Tice H."/>
            <person name="Bruce D."/>
            <person name="Goodwin L."/>
            <person name="Pitluck S."/>
            <person name="Peters L."/>
            <person name="Ovchinnikova G."/>
            <person name="Lu M."/>
            <person name="Kyrpides N."/>
            <person name="Mavromatis K."/>
            <person name="Ivanova N."/>
            <person name="Brettin T."/>
            <person name="Detter J.C."/>
            <person name="Han C."/>
            <person name="Larimer F."/>
            <person name="Land M."/>
            <person name="Hauser L."/>
            <person name="Markowitz V."/>
            <person name="Cheng J.-F."/>
            <person name="Hugenholtz P."/>
            <person name="Woyke T."/>
            <person name="Wu D."/>
            <person name="Spring S."/>
            <person name="Lang E."/>
            <person name="Kopitz M."/>
            <person name="Brambilla E."/>
            <person name="Klenk H.-P."/>
            <person name="Eisen J.A."/>
        </authorList>
    </citation>
    <scope>NUCLEOTIDE SEQUENCE [LARGE SCALE GENOMIC DNA]</scope>
    <source>
        <strain evidence="13">ATCC 23117 / DSM 6794 / NBRC 15988 / NCIMB 1366 / Sio-4</strain>
    </source>
</reference>
<feature type="domain" description="TonB-dependent receptor plug" evidence="11">
    <location>
        <begin position="125"/>
        <end position="230"/>
    </location>
</feature>
<dbReference type="KEGG" id="fli:Fleli_3835"/>
<dbReference type="Pfam" id="PF00593">
    <property type="entry name" value="TonB_dep_Rec_b-barrel"/>
    <property type="match status" value="1"/>
</dbReference>
<dbReference type="Pfam" id="PF07715">
    <property type="entry name" value="Plug"/>
    <property type="match status" value="1"/>
</dbReference>
<dbReference type="InterPro" id="IPR008969">
    <property type="entry name" value="CarboxyPept-like_regulatory"/>
</dbReference>
<name>I4AQA6_BERLS</name>
<dbReference type="STRING" id="880071.Fleli_3835"/>
<dbReference type="SUPFAM" id="SSF56935">
    <property type="entry name" value="Porins"/>
    <property type="match status" value="1"/>
</dbReference>
<evidence type="ECO:0000256" key="6">
    <source>
        <dbReference type="ARBA" id="ARBA00023136"/>
    </source>
</evidence>
<keyword evidence="6 8" id="KW-0472">Membrane</keyword>
<evidence type="ECO:0000313" key="12">
    <source>
        <dbReference type="EMBL" id="AFM06141.1"/>
    </source>
</evidence>
<dbReference type="EMBL" id="CP003345">
    <property type="protein sequence ID" value="AFM06141.1"/>
    <property type="molecule type" value="Genomic_DNA"/>
</dbReference>
<keyword evidence="3 8" id="KW-1134">Transmembrane beta strand</keyword>
<dbReference type="GO" id="GO:0044718">
    <property type="term" value="P:siderophore transmembrane transport"/>
    <property type="evidence" value="ECO:0007669"/>
    <property type="project" value="TreeGrafter"/>
</dbReference>
<organism evidence="12 13">
    <name type="scientific">Bernardetia litoralis (strain ATCC 23117 / DSM 6794 / NBRC 15988 / NCIMB 1366 / Fx l1 / Sio-4)</name>
    <name type="common">Flexibacter litoralis</name>
    <dbReference type="NCBI Taxonomy" id="880071"/>
    <lineage>
        <taxon>Bacteria</taxon>
        <taxon>Pseudomonadati</taxon>
        <taxon>Bacteroidota</taxon>
        <taxon>Cytophagia</taxon>
        <taxon>Cytophagales</taxon>
        <taxon>Bernardetiaceae</taxon>
        <taxon>Bernardetia</taxon>
    </lineage>
</organism>
<dbReference type="Gene3D" id="2.60.40.1120">
    <property type="entry name" value="Carboxypeptidase-like, regulatory domain"/>
    <property type="match status" value="1"/>
</dbReference>
<dbReference type="eggNOG" id="COG4771">
    <property type="taxonomic scope" value="Bacteria"/>
</dbReference>
<dbReference type="Pfam" id="PF13715">
    <property type="entry name" value="CarbopepD_reg_2"/>
    <property type="match status" value="1"/>
</dbReference>
<evidence type="ECO:0000259" key="10">
    <source>
        <dbReference type="Pfam" id="PF00593"/>
    </source>
</evidence>
<dbReference type="Gene3D" id="2.170.130.10">
    <property type="entry name" value="TonB-dependent receptor, plug domain"/>
    <property type="match status" value="1"/>
</dbReference>
<dbReference type="SUPFAM" id="SSF49464">
    <property type="entry name" value="Carboxypeptidase regulatory domain-like"/>
    <property type="match status" value="1"/>
</dbReference>
<keyword evidence="4 8" id="KW-0812">Transmembrane</keyword>
<proteinExistence type="inferred from homology"/>
<evidence type="ECO:0000256" key="7">
    <source>
        <dbReference type="ARBA" id="ARBA00023237"/>
    </source>
</evidence>
<keyword evidence="7 8" id="KW-0998">Cell outer membrane</keyword>
<dbReference type="PATRIC" id="fig|880071.3.peg.3837"/>
<evidence type="ECO:0000256" key="1">
    <source>
        <dbReference type="ARBA" id="ARBA00004571"/>
    </source>
</evidence>
<dbReference type="GO" id="GO:0015344">
    <property type="term" value="F:siderophore uptake transmembrane transporter activity"/>
    <property type="evidence" value="ECO:0007669"/>
    <property type="project" value="TreeGrafter"/>
</dbReference>
<evidence type="ECO:0000256" key="3">
    <source>
        <dbReference type="ARBA" id="ARBA00022452"/>
    </source>
</evidence>
<dbReference type="Proteomes" id="UP000006054">
    <property type="component" value="Chromosome"/>
</dbReference>
<dbReference type="RefSeq" id="WP_014799564.1">
    <property type="nucleotide sequence ID" value="NC_018018.1"/>
</dbReference>
<sequence length="766" mass="85335" precursor="true">MYKENYFTVKSILGLLFIAINFNIEAQTAILRGKLTSDEKPVEFANVGLKGTSYGSSSDTSGIFTIKKIPVGTYTVIVSVIGYDKIEKKITLSENETQTLNFDLSANSSLLSDVVVSGTMKEVSKADSPVPIEVYTSEFFKANPTPSLFESLQNVNGVRPQLNCNVCNTGDIHINGLEGPYTMVLIDGMPIVSGLSTVYGLTGIPQSLIERVEIVKGPASTLYGSEAVGGLINIITKKPTNAPIFSADVFTSNWGDVNTDLGFKFKAGEKAQSLVGLNYFNFQNRIDNNDDGFTDVTLQNRISIFNKWTFDRKENRLFSVAGRYMYEDRWGGDMDWNSTFRGGEELYGESIYTKRWEAFGTYELPVKEKIMFQFSANGHDQNSFYGSTSYQAQQYIGFGQLTWFKTIGEKHDLLLGATYRYTFYDDDTPATSDANSDKTDASITKLPGLFVQDEITLNEQHKILLGLRYDNNSIHGNVFTPRFNYKITSKNKRSILRFSAGSGYRVANVFTEDHAALTGARTVEFVGELKPETSWNGNINFEKKMYIKNKTFIGLDASVFYTYFTNRIFPDYETNTNKIIYSNLDGSAVSQGVSLNMDIEFESGFKILAGGTLMDVSLTENGVTERQILTERFSGVWSVSYTLKKIGLKIDYTGNVYGPMRLPLLSDLDDRAAESPVFSLQNIQLSKKFRGGLEIYGGVKNILNFTPPANSIARAFDPFDKNVTFDADGQALPTSNNPNALTFDPSYVYAPNQGIRGFLGLRYTLR</sequence>
<dbReference type="InterPro" id="IPR037066">
    <property type="entry name" value="Plug_dom_sf"/>
</dbReference>
<evidence type="ECO:0000256" key="9">
    <source>
        <dbReference type="RuleBase" id="RU003357"/>
    </source>
</evidence>
<comment type="similarity">
    <text evidence="8 9">Belongs to the TonB-dependent receptor family.</text>
</comment>
<dbReference type="InterPro" id="IPR039426">
    <property type="entry name" value="TonB-dep_rcpt-like"/>
</dbReference>
<keyword evidence="13" id="KW-1185">Reference proteome</keyword>
<evidence type="ECO:0000256" key="5">
    <source>
        <dbReference type="ARBA" id="ARBA00023077"/>
    </source>
</evidence>
<protein>
    <submittedName>
        <fullName evidence="12">Outer membrane receptor for ferrienterochelin and colicins</fullName>
    </submittedName>
</protein>
<dbReference type="InterPro" id="IPR036942">
    <property type="entry name" value="Beta-barrel_TonB_sf"/>
</dbReference>
<evidence type="ECO:0000313" key="13">
    <source>
        <dbReference type="Proteomes" id="UP000006054"/>
    </source>
</evidence>